<organism evidence="7">
    <name type="scientific">marine sediment metagenome</name>
    <dbReference type="NCBI Taxonomy" id="412755"/>
    <lineage>
        <taxon>unclassified sequences</taxon>
        <taxon>metagenomes</taxon>
        <taxon>ecological metagenomes</taxon>
    </lineage>
</organism>
<dbReference type="AlphaFoldDB" id="A0A0F9ISJ9"/>
<protein>
    <recommendedName>
        <fullName evidence="8">Amino acid permease/ SLC12A domain-containing protein</fullName>
    </recommendedName>
</protein>
<keyword evidence="5 6" id="KW-0472">Membrane</keyword>
<name>A0A0F9ISJ9_9ZZZZ</name>
<accession>A0A0F9ISJ9</accession>
<feature type="non-terminal residue" evidence="7">
    <location>
        <position position="320"/>
    </location>
</feature>
<feature type="transmembrane region" description="Helical" evidence="6">
    <location>
        <begin position="125"/>
        <end position="142"/>
    </location>
</feature>
<feature type="transmembrane region" description="Helical" evidence="6">
    <location>
        <begin position="14"/>
        <end position="35"/>
    </location>
</feature>
<dbReference type="PANTHER" id="PTHR42770:SF7">
    <property type="entry name" value="MEMBRANE PROTEIN"/>
    <property type="match status" value="1"/>
</dbReference>
<evidence type="ECO:0000256" key="6">
    <source>
        <dbReference type="SAM" id="Phobius"/>
    </source>
</evidence>
<evidence type="ECO:0000256" key="2">
    <source>
        <dbReference type="ARBA" id="ARBA00022475"/>
    </source>
</evidence>
<feature type="transmembrane region" description="Helical" evidence="6">
    <location>
        <begin position="89"/>
        <end position="113"/>
    </location>
</feature>
<proteinExistence type="predicted"/>
<dbReference type="Gene3D" id="1.20.1740.10">
    <property type="entry name" value="Amino acid/polyamine transporter I"/>
    <property type="match status" value="1"/>
</dbReference>
<keyword evidence="4 6" id="KW-1133">Transmembrane helix</keyword>
<evidence type="ECO:0000256" key="1">
    <source>
        <dbReference type="ARBA" id="ARBA00004651"/>
    </source>
</evidence>
<dbReference type="InterPro" id="IPR002293">
    <property type="entry name" value="AA/rel_permease1"/>
</dbReference>
<dbReference type="EMBL" id="LAZR01018360">
    <property type="protein sequence ID" value="KKL96710.1"/>
    <property type="molecule type" value="Genomic_DNA"/>
</dbReference>
<dbReference type="GO" id="GO:0005886">
    <property type="term" value="C:plasma membrane"/>
    <property type="evidence" value="ECO:0007669"/>
    <property type="project" value="UniProtKB-SubCell"/>
</dbReference>
<comment type="subcellular location">
    <subcellularLocation>
        <location evidence="1">Cell membrane</location>
        <topology evidence="1">Multi-pass membrane protein</topology>
    </subcellularLocation>
</comment>
<feature type="transmembrane region" description="Helical" evidence="6">
    <location>
        <begin position="268"/>
        <end position="293"/>
    </location>
</feature>
<evidence type="ECO:0000313" key="7">
    <source>
        <dbReference type="EMBL" id="KKL96710.1"/>
    </source>
</evidence>
<reference evidence="7" key="1">
    <citation type="journal article" date="2015" name="Nature">
        <title>Complex archaea that bridge the gap between prokaryotes and eukaryotes.</title>
        <authorList>
            <person name="Spang A."/>
            <person name="Saw J.H."/>
            <person name="Jorgensen S.L."/>
            <person name="Zaremba-Niedzwiedzka K."/>
            <person name="Martijn J."/>
            <person name="Lind A.E."/>
            <person name="van Eijk R."/>
            <person name="Schleper C."/>
            <person name="Guy L."/>
            <person name="Ettema T.J."/>
        </authorList>
    </citation>
    <scope>NUCLEOTIDE SEQUENCE</scope>
</reference>
<dbReference type="GO" id="GO:0022857">
    <property type="term" value="F:transmembrane transporter activity"/>
    <property type="evidence" value="ECO:0007669"/>
    <property type="project" value="InterPro"/>
</dbReference>
<keyword evidence="3 6" id="KW-0812">Transmembrane</keyword>
<dbReference type="PANTHER" id="PTHR42770">
    <property type="entry name" value="AMINO ACID TRANSPORTER-RELATED"/>
    <property type="match status" value="1"/>
</dbReference>
<dbReference type="Pfam" id="PF13520">
    <property type="entry name" value="AA_permease_2"/>
    <property type="match status" value="1"/>
</dbReference>
<sequence>MYKADSEKMLKKKITFFGLVAIFVGLNIGGALFSLTNLAADITGPSLPLAMLIASIPVVLALVPYSMFSSAWPTTSATYRYSQLLSPPLAFIHMLTLLLSITIGGQPLFAYTFGQYFKELVPFPPVWTGVIVFTLFYIVNLLGIKFTTILQIFLFLILMGALIMFFGTGISHVRAVNFSPLFPNGIGKFLAASGILFTFCAGGLFVIDVGGEVIDGSKRYKSALLSSMIIVVVIYLLLHLVTVGSVPWDTLKEQGTLIVVARSFMGQGPLTFFIIGGALIACATTINIIFTIISRGLMVVSAEGLLPAFLGKVNKRFGTP</sequence>
<keyword evidence="2" id="KW-1003">Cell membrane</keyword>
<evidence type="ECO:0000256" key="3">
    <source>
        <dbReference type="ARBA" id="ARBA00022692"/>
    </source>
</evidence>
<gene>
    <name evidence="7" type="ORF">LCGC14_1841750</name>
</gene>
<feature type="transmembrane region" description="Helical" evidence="6">
    <location>
        <begin position="149"/>
        <end position="170"/>
    </location>
</feature>
<feature type="transmembrane region" description="Helical" evidence="6">
    <location>
        <begin position="47"/>
        <end position="68"/>
    </location>
</feature>
<evidence type="ECO:0000256" key="4">
    <source>
        <dbReference type="ARBA" id="ARBA00022989"/>
    </source>
</evidence>
<dbReference type="InterPro" id="IPR050367">
    <property type="entry name" value="APC_superfamily"/>
</dbReference>
<evidence type="ECO:0000256" key="5">
    <source>
        <dbReference type="ARBA" id="ARBA00023136"/>
    </source>
</evidence>
<feature type="transmembrane region" description="Helical" evidence="6">
    <location>
        <begin position="190"/>
        <end position="211"/>
    </location>
</feature>
<evidence type="ECO:0008006" key="8">
    <source>
        <dbReference type="Google" id="ProtNLM"/>
    </source>
</evidence>
<feature type="transmembrane region" description="Helical" evidence="6">
    <location>
        <begin position="223"/>
        <end position="248"/>
    </location>
</feature>
<comment type="caution">
    <text evidence="7">The sequence shown here is derived from an EMBL/GenBank/DDBJ whole genome shotgun (WGS) entry which is preliminary data.</text>
</comment>